<evidence type="ECO:0000256" key="2">
    <source>
        <dbReference type="ARBA" id="ARBA00023027"/>
    </source>
</evidence>
<proteinExistence type="predicted"/>
<keyword evidence="1" id="KW-0560">Oxidoreductase</keyword>
<gene>
    <name evidence="4" type="ORF">ACFPU1_10845</name>
</gene>
<accession>A0ABW0YT77</accession>
<reference evidence="5" key="1">
    <citation type="journal article" date="2019" name="Int. J. Syst. Evol. Microbiol.">
        <title>The Global Catalogue of Microorganisms (GCM) 10K type strain sequencing project: providing services to taxonomists for standard genome sequencing and annotation.</title>
        <authorList>
            <consortium name="The Broad Institute Genomics Platform"/>
            <consortium name="The Broad Institute Genome Sequencing Center for Infectious Disease"/>
            <person name="Wu L."/>
            <person name="Ma J."/>
        </authorList>
    </citation>
    <scope>NUCLEOTIDE SEQUENCE [LARGE SCALE GENOMIC DNA]</scope>
    <source>
        <strain evidence="5">CECT 7184</strain>
    </source>
</reference>
<dbReference type="RefSeq" id="WP_385940916.1">
    <property type="nucleotide sequence ID" value="NZ_JBHSOZ010000004.1"/>
</dbReference>
<dbReference type="SUPFAM" id="SSF51735">
    <property type="entry name" value="NAD(P)-binding Rossmann-fold domains"/>
    <property type="match status" value="1"/>
</dbReference>
<dbReference type="EMBL" id="JBHSOZ010000004">
    <property type="protein sequence ID" value="MFC5713284.1"/>
    <property type="molecule type" value="Genomic_DNA"/>
</dbReference>
<dbReference type="PANTHER" id="PTHR43333:SF1">
    <property type="entry name" value="D-ISOMER SPECIFIC 2-HYDROXYACID DEHYDROGENASE NAD-BINDING DOMAIN-CONTAINING PROTEIN"/>
    <property type="match status" value="1"/>
</dbReference>
<keyword evidence="5" id="KW-1185">Reference proteome</keyword>
<dbReference type="Pfam" id="PF02826">
    <property type="entry name" value="2-Hacid_dh_C"/>
    <property type="match status" value="1"/>
</dbReference>
<protein>
    <submittedName>
        <fullName evidence="4">D-2-hydroxyacid dehydrogenase</fullName>
    </submittedName>
</protein>
<dbReference type="PANTHER" id="PTHR43333">
    <property type="entry name" value="2-HACID_DH_C DOMAIN-CONTAINING PROTEIN"/>
    <property type="match status" value="1"/>
</dbReference>
<sequence>MRIVSSAKIKTALREDLEESFQHAEFRFFGNIDEARSSLPEADVLITYGEDLTAREIKEAKNLKWIMVISAGMDLMPFEAIQDKGIMVTNARGIHKKPMAEYTMAMILQYARQASIVRENEERRRWDRKVTMTEINQQSIGILGPGAIGGEIARLAKAFGMKTMGYNRSGRPVEHVDHIYSDHQLDQLLRVSDYVVSVLPATEETHNMADRSFFQKMKETGVFINIGRGSTVKEEELIHALDNGELAHAILDVFKEEPLPEDHPFWEMEKVTVTPHLSGISPQYHPRALEIFKRNLEVFLAGGEEYINSVDTSKGY</sequence>
<feature type="domain" description="D-isomer specific 2-hydroxyacid dehydrogenase NAD-binding" evidence="3">
    <location>
        <begin position="104"/>
        <end position="278"/>
    </location>
</feature>
<dbReference type="InterPro" id="IPR029752">
    <property type="entry name" value="D-isomer_DH_CS1"/>
</dbReference>
<dbReference type="Gene3D" id="3.40.50.720">
    <property type="entry name" value="NAD(P)-binding Rossmann-like Domain"/>
    <property type="match status" value="2"/>
</dbReference>
<dbReference type="Proteomes" id="UP001596142">
    <property type="component" value="Unassembled WGS sequence"/>
</dbReference>
<dbReference type="CDD" id="cd05300">
    <property type="entry name" value="2-Hacid_dh_1"/>
    <property type="match status" value="1"/>
</dbReference>
<comment type="caution">
    <text evidence="4">The sequence shown here is derived from an EMBL/GenBank/DDBJ whole genome shotgun (WGS) entry which is preliminary data.</text>
</comment>
<evidence type="ECO:0000313" key="4">
    <source>
        <dbReference type="EMBL" id="MFC5713284.1"/>
    </source>
</evidence>
<dbReference type="PROSITE" id="PS00065">
    <property type="entry name" value="D_2_HYDROXYACID_DH_1"/>
    <property type="match status" value="1"/>
</dbReference>
<dbReference type="InterPro" id="IPR006140">
    <property type="entry name" value="D-isomer_DH_NAD-bd"/>
</dbReference>
<evidence type="ECO:0000259" key="3">
    <source>
        <dbReference type="Pfam" id="PF02826"/>
    </source>
</evidence>
<evidence type="ECO:0000313" key="5">
    <source>
        <dbReference type="Proteomes" id="UP001596142"/>
    </source>
</evidence>
<name>A0ABW0YT77_9BACI</name>
<keyword evidence="2" id="KW-0520">NAD</keyword>
<organism evidence="4 5">
    <name type="scientific">Thalassorhabdus alkalitolerans</name>
    <dbReference type="NCBI Taxonomy" id="2282697"/>
    <lineage>
        <taxon>Bacteria</taxon>
        <taxon>Bacillati</taxon>
        <taxon>Bacillota</taxon>
        <taxon>Bacilli</taxon>
        <taxon>Bacillales</taxon>
        <taxon>Bacillaceae</taxon>
        <taxon>Thalassorhabdus</taxon>
    </lineage>
</organism>
<dbReference type="SUPFAM" id="SSF52283">
    <property type="entry name" value="Formate/glycerate dehydrogenase catalytic domain-like"/>
    <property type="match status" value="1"/>
</dbReference>
<evidence type="ECO:0000256" key="1">
    <source>
        <dbReference type="ARBA" id="ARBA00023002"/>
    </source>
</evidence>
<dbReference type="InterPro" id="IPR036291">
    <property type="entry name" value="NAD(P)-bd_dom_sf"/>
</dbReference>